<comment type="cofactor">
    <cofactor evidence="1">
        <name>Mg(2+)</name>
        <dbReference type="ChEBI" id="CHEBI:18420"/>
    </cofactor>
</comment>
<dbReference type="SUPFAM" id="SSF48239">
    <property type="entry name" value="Terpenoid cyclases/Protein prenyltransferases"/>
    <property type="match status" value="2"/>
</dbReference>
<dbReference type="GO" id="GO:0009507">
    <property type="term" value="C:chloroplast"/>
    <property type="evidence" value="ECO:0007669"/>
    <property type="project" value="TreeGrafter"/>
</dbReference>
<dbReference type="PANTHER" id="PTHR31739">
    <property type="entry name" value="ENT-COPALYL DIPHOSPHATE SYNTHASE, CHLOROPLASTIC"/>
    <property type="match status" value="1"/>
</dbReference>
<dbReference type="Pfam" id="PF01397">
    <property type="entry name" value="Terpene_synth"/>
    <property type="match status" value="1"/>
</dbReference>
<keyword evidence="3" id="KW-0460">Magnesium</keyword>
<dbReference type="GO" id="GO:0009686">
    <property type="term" value="P:gibberellin biosynthetic process"/>
    <property type="evidence" value="ECO:0007669"/>
    <property type="project" value="TreeGrafter"/>
</dbReference>
<accession>A0AAF0UBX8</accession>
<reference evidence="5" key="1">
    <citation type="submission" date="2023-08" db="EMBL/GenBank/DDBJ databases">
        <title>A de novo genome assembly of Solanum verrucosum Schlechtendal, a Mexican diploid species geographically isolated from the other diploid A-genome species in potato relatives.</title>
        <authorList>
            <person name="Hosaka K."/>
        </authorList>
    </citation>
    <scope>NUCLEOTIDE SEQUENCE</scope>
    <source>
        <tissue evidence="5">Young leaves</tissue>
    </source>
</reference>
<dbReference type="SUPFAM" id="SSF48576">
    <property type="entry name" value="Terpenoid synthases"/>
    <property type="match status" value="1"/>
</dbReference>
<dbReference type="Gene3D" id="1.10.600.10">
    <property type="entry name" value="Farnesyl Diphosphate Synthase"/>
    <property type="match status" value="1"/>
</dbReference>
<sequence length="783" mass="90400">MNALNFPCHLHAVKGKALFLKRVITRNCQLQTEGSVDNYKKILCKHVRNAGNSLGYTGELQTEDTKYLLDGENIQVTRTKKTRKLVEKIKDMLNDMKDGRSSVSPYDTAWVALIKDINGSDRPQFPSCLEWIIENQHSDGSWGEQFVFCIYDRLLNTLACVVALTTWNTTPEKRNKGVLFIKENICKLERGNVENMTCGFEIVFPALLDKAQHLDIDIPYNAPVLKNICARRDMKLKRIPKDVVHTIPTTLLFSLEGFCDLDWKRLLKLQMQDGSFLTSIASTAFAFMETNDPNCLRYLQRVVKKYNGGAPHSYPVDMQARLWAIDRLQRLGISYYFEEEFKDMLDHVQRYWNQDIGIFSGRNSNFCDIDDTCMAIRLLRLYGYDVKPGNLNVLYKFKDGDNFFCLMGETDKSPTAMYNLYRCSQVSFPGEKILEDANKFTHNFLQHCLSNNQSLDKWLIAKDIPGEIQYALEVPWCASLPRVEARSYLEQYGGANDIWIGKTLHRMPDISNNVYLEAAKLDYNKCQSQHQFEWTIIQEWFTQCNFQHFGISKKELLEDYFLGATSIFEVERSRERLAWAKSLIMCKMITSYFTQEKPTTSTKNSNETRQMLLNNLLKFLHQLSEETYETLGKDIHLQLHSAWGTWLMCVGEEKTACQIEAELLVRTINLCGGHMVDDEIISSTDYKNISKVTNKVCFKLQNRKVSGCINCKENHNESSNEVELEMKEVVKLVLDNSSCGINKDMKNTFLAVAKSFYYIAHVTEELLNFHISKVLFEPLEYDS</sequence>
<dbReference type="Gene3D" id="1.50.10.130">
    <property type="entry name" value="Terpene synthase, N-terminal domain"/>
    <property type="match status" value="1"/>
</dbReference>
<dbReference type="InterPro" id="IPR050148">
    <property type="entry name" value="Terpene_synthase-like"/>
</dbReference>
<dbReference type="SFLD" id="SFLDG01014">
    <property type="entry name" value="Terpene_Cyclase_Like_1_N-term"/>
    <property type="match status" value="1"/>
</dbReference>
<dbReference type="AlphaFoldDB" id="A0AAF0UBX8"/>
<proteinExistence type="predicted"/>
<dbReference type="Proteomes" id="UP001234989">
    <property type="component" value="Chromosome 8"/>
</dbReference>
<dbReference type="InterPro" id="IPR001906">
    <property type="entry name" value="Terpene_synth_N"/>
</dbReference>
<evidence type="ECO:0000259" key="4">
    <source>
        <dbReference type="Pfam" id="PF01397"/>
    </source>
</evidence>
<evidence type="ECO:0000256" key="3">
    <source>
        <dbReference type="ARBA" id="ARBA00022842"/>
    </source>
</evidence>
<dbReference type="InterPro" id="IPR008930">
    <property type="entry name" value="Terpenoid_cyclase/PrenylTrfase"/>
</dbReference>
<dbReference type="GO" id="GO:0010333">
    <property type="term" value="F:terpene synthase activity"/>
    <property type="evidence" value="ECO:0007669"/>
    <property type="project" value="InterPro"/>
</dbReference>
<dbReference type="GO" id="GO:0016115">
    <property type="term" value="P:terpenoid catabolic process"/>
    <property type="evidence" value="ECO:0007669"/>
    <property type="project" value="UniProtKB-ARBA"/>
</dbReference>
<name>A0AAF0UBX8_SOLVR</name>
<gene>
    <name evidence="5" type="ORF">MTR67_036522</name>
</gene>
<evidence type="ECO:0000313" key="6">
    <source>
        <dbReference type="Proteomes" id="UP001234989"/>
    </source>
</evidence>
<dbReference type="SFLD" id="SFLDG01605">
    <property type="entry name" value="Terpene_Cyclase_Like_1_N-term"/>
    <property type="match status" value="1"/>
</dbReference>
<dbReference type="FunFam" id="1.50.10.160:FF:000001">
    <property type="entry name" value="Ent-copalyl diphosphate synthase"/>
    <property type="match status" value="1"/>
</dbReference>
<evidence type="ECO:0000256" key="2">
    <source>
        <dbReference type="ARBA" id="ARBA00022723"/>
    </source>
</evidence>
<evidence type="ECO:0000256" key="1">
    <source>
        <dbReference type="ARBA" id="ARBA00001946"/>
    </source>
</evidence>
<dbReference type="InterPro" id="IPR008949">
    <property type="entry name" value="Isoprenoid_synthase_dom_sf"/>
</dbReference>
<dbReference type="GO" id="GO:0009395">
    <property type="term" value="P:phospholipid catabolic process"/>
    <property type="evidence" value="ECO:0007669"/>
    <property type="project" value="UniProtKB-ARBA"/>
</dbReference>
<dbReference type="Gene3D" id="1.50.10.160">
    <property type="match status" value="1"/>
</dbReference>
<dbReference type="PANTHER" id="PTHR31739:SF35">
    <property type="entry name" value="COPALYL DIPHOSPHATE SYNTHASE"/>
    <property type="match status" value="1"/>
</dbReference>
<organism evidence="5 6">
    <name type="scientific">Solanum verrucosum</name>
    <dbReference type="NCBI Taxonomy" id="315347"/>
    <lineage>
        <taxon>Eukaryota</taxon>
        <taxon>Viridiplantae</taxon>
        <taxon>Streptophyta</taxon>
        <taxon>Embryophyta</taxon>
        <taxon>Tracheophyta</taxon>
        <taxon>Spermatophyta</taxon>
        <taxon>Magnoliopsida</taxon>
        <taxon>eudicotyledons</taxon>
        <taxon>Gunneridae</taxon>
        <taxon>Pentapetalae</taxon>
        <taxon>asterids</taxon>
        <taxon>lamiids</taxon>
        <taxon>Solanales</taxon>
        <taxon>Solanaceae</taxon>
        <taxon>Solanoideae</taxon>
        <taxon>Solaneae</taxon>
        <taxon>Solanum</taxon>
    </lineage>
</organism>
<keyword evidence="6" id="KW-1185">Reference proteome</keyword>
<dbReference type="GO" id="GO:0000287">
    <property type="term" value="F:magnesium ion binding"/>
    <property type="evidence" value="ECO:0007669"/>
    <property type="project" value="TreeGrafter"/>
</dbReference>
<protein>
    <recommendedName>
        <fullName evidence="4">Terpene synthase N-terminal domain-containing protein</fullName>
    </recommendedName>
</protein>
<feature type="domain" description="Terpene synthase N-terminal" evidence="4">
    <location>
        <begin position="262"/>
        <end position="472"/>
    </location>
</feature>
<dbReference type="FunFam" id="1.50.10.130:FF:000002">
    <property type="entry name" value="Ent-copalyl diphosphate synthase, chloroplastic"/>
    <property type="match status" value="1"/>
</dbReference>
<evidence type="ECO:0000313" key="5">
    <source>
        <dbReference type="EMBL" id="WMV43137.1"/>
    </source>
</evidence>
<dbReference type="EMBL" id="CP133619">
    <property type="protein sequence ID" value="WMV43137.1"/>
    <property type="molecule type" value="Genomic_DNA"/>
</dbReference>
<dbReference type="InterPro" id="IPR036965">
    <property type="entry name" value="Terpene_synth_N_sf"/>
</dbReference>
<keyword evidence="2" id="KW-0479">Metal-binding</keyword>